<keyword evidence="2" id="KW-0812">Transmembrane</keyword>
<protein>
    <submittedName>
        <fullName evidence="3">Uncharacterized protein</fullName>
    </submittedName>
</protein>
<keyword evidence="4" id="KW-1185">Reference proteome</keyword>
<keyword evidence="2" id="KW-0472">Membrane</keyword>
<proteinExistence type="predicted"/>
<dbReference type="GeneID" id="19170770"/>
<feature type="region of interest" description="Disordered" evidence="1">
    <location>
        <begin position="305"/>
        <end position="325"/>
    </location>
</feature>
<dbReference type="OrthoDB" id="4148626at2759"/>
<feature type="compositionally biased region" description="Low complexity" evidence="1">
    <location>
        <begin position="112"/>
        <end position="140"/>
    </location>
</feature>
<dbReference type="AlphaFoldDB" id="W9XQQ5"/>
<organism evidence="3 4">
    <name type="scientific">Capronia epimyces CBS 606.96</name>
    <dbReference type="NCBI Taxonomy" id="1182542"/>
    <lineage>
        <taxon>Eukaryota</taxon>
        <taxon>Fungi</taxon>
        <taxon>Dikarya</taxon>
        <taxon>Ascomycota</taxon>
        <taxon>Pezizomycotina</taxon>
        <taxon>Eurotiomycetes</taxon>
        <taxon>Chaetothyriomycetidae</taxon>
        <taxon>Chaetothyriales</taxon>
        <taxon>Herpotrichiellaceae</taxon>
        <taxon>Capronia</taxon>
    </lineage>
</organism>
<feature type="transmembrane region" description="Helical" evidence="2">
    <location>
        <begin position="12"/>
        <end position="34"/>
    </location>
</feature>
<dbReference type="Proteomes" id="UP000019478">
    <property type="component" value="Unassembled WGS sequence"/>
</dbReference>
<evidence type="ECO:0000313" key="3">
    <source>
        <dbReference type="EMBL" id="EXJ82847.1"/>
    </source>
</evidence>
<feature type="region of interest" description="Disordered" evidence="1">
    <location>
        <begin position="112"/>
        <end position="189"/>
    </location>
</feature>
<gene>
    <name evidence="3" type="ORF">A1O3_06662</name>
</gene>
<dbReference type="EMBL" id="AMGY01000005">
    <property type="protein sequence ID" value="EXJ82847.1"/>
    <property type="molecule type" value="Genomic_DNA"/>
</dbReference>
<comment type="caution">
    <text evidence="3">The sequence shown here is derived from an EMBL/GenBank/DDBJ whole genome shotgun (WGS) entry which is preliminary data.</text>
</comment>
<dbReference type="RefSeq" id="XP_007734970.1">
    <property type="nucleotide sequence ID" value="XM_007736780.1"/>
</dbReference>
<keyword evidence="2" id="KW-1133">Transmembrane helix</keyword>
<feature type="compositionally biased region" description="Pro residues" evidence="1">
    <location>
        <begin position="173"/>
        <end position="183"/>
    </location>
</feature>
<evidence type="ECO:0000256" key="1">
    <source>
        <dbReference type="SAM" id="MobiDB-lite"/>
    </source>
</evidence>
<dbReference type="HOGENOM" id="CLU_042300_0_0_1"/>
<evidence type="ECO:0000256" key="2">
    <source>
        <dbReference type="SAM" id="Phobius"/>
    </source>
</evidence>
<accession>W9XQQ5</accession>
<evidence type="ECO:0000313" key="4">
    <source>
        <dbReference type="Proteomes" id="UP000019478"/>
    </source>
</evidence>
<reference evidence="3 4" key="1">
    <citation type="submission" date="2013-03" db="EMBL/GenBank/DDBJ databases">
        <title>The Genome Sequence of Capronia epimyces CBS 606.96.</title>
        <authorList>
            <consortium name="The Broad Institute Genomics Platform"/>
            <person name="Cuomo C."/>
            <person name="de Hoog S."/>
            <person name="Gorbushina A."/>
            <person name="Walker B."/>
            <person name="Young S.K."/>
            <person name="Zeng Q."/>
            <person name="Gargeya S."/>
            <person name="Fitzgerald M."/>
            <person name="Haas B."/>
            <person name="Abouelleil A."/>
            <person name="Allen A.W."/>
            <person name="Alvarado L."/>
            <person name="Arachchi H.M."/>
            <person name="Berlin A.M."/>
            <person name="Chapman S.B."/>
            <person name="Gainer-Dewar J."/>
            <person name="Goldberg J."/>
            <person name="Griggs A."/>
            <person name="Gujja S."/>
            <person name="Hansen M."/>
            <person name="Howarth C."/>
            <person name="Imamovic A."/>
            <person name="Ireland A."/>
            <person name="Larimer J."/>
            <person name="McCowan C."/>
            <person name="Murphy C."/>
            <person name="Pearson M."/>
            <person name="Poon T.W."/>
            <person name="Priest M."/>
            <person name="Roberts A."/>
            <person name="Saif S."/>
            <person name="Shea T."/>
            <person name="Sisk P."/>
            <person name="Sykes S."/>
            <person name="Wortman J."/>
            <person name="Nusbaum C."/>
            <person name="Birren B."/>
        </authorList>
    </citation>
    <scope>NUCLEOTIDE SEQUENCE [LARGE SCALE GENOMIC DNA]</scope>
    <source>
        <strain evidence="3 4">CBS 606.96</strain>
    </source>
</reference>
<sequence>MTTLLDNTGLPLWVYIVLIVVGSMLLLATLAILLRCWFVRRKPKQSYIEGLTGPTRRVTLRRGRLVPTSQHLSLTGSKFGTRQFGMLADNESTMTGRRSPFEWWNTIMDRSQSRQDQMSQVETGSISASTRPTSRATTTAGRREVLTATPTLTPEKYKEPVSRTWEVTLPSQSPSPPPSPSPSPYGQKTVNFSRSFVSRTPSSPLAQRSQHTLSRISEKSLHYSMISTNGANGTNQLSPSSYHATVGSISGRSPLFEQPLRNSPTPANSMSLAIPVSPAKPSPTLAGEQFNHSAVMKPRPWASDRLSASATSLPQPAPSPTVPSRPFTADASLSRDHPYLIAPSAVPTLTVPKPVVYGTSKPGTSETYSHYNQPNLSQLDLSRESIVLSGRDSISAAISDSHLAKQPPANISVEPNLIVYDTQLPEYWSQRPGMPDLASSLNINGSTAMHSREHAGLSEGIRNEDGEEQNRLGIMTVPGKKKSKVLRKKSLRRMQTQATT</sequence>
<name>W9XQQ5_9EURO</name>